<gene>
    <name evidence="1" type="ORF">D3242_33035</name>
</gene>
<dbReference type="EMBL" id="QZXA01000024">
    <property type="protein sequence ID" value="RJT28190.1"/>
    <property type="molecule type" value="Genomic_DNA"/>
</dbReference>
<evidence type="ECO:0000313" key="2">
    <source>
        <dbReference type="Proteomes" id="UP000275530"/>
    </source>
</evidence>
<name>A0A6M7TX52_9HYPH</name>
<accession>A0A6M7TX52</accession>
<keyword evidence="2" id="KW-1185">Reference proteome</keyword>
<proteinExistence type="predicted"/>
<reference evidence="1 2" key="1">
    <citation type="submission" date="2018-09" db="EMBL/GenBank/DDBJ databases">
        <title>Mesorhizobium carmichaelinearum sp. nov. isolated from Carmichaelinea spp. root nodules in New Zealand.</title>
        <authorList>
            <person name="De Meyer S.E."/>
        </authorList>
    </citation>
    <scope>NUCLEOTIDE SEQUENCE [LARGE SCALE GENOMIC DNA]</scope>
    <source>
        <strain evidence="1 2">LMG 28313</strain>
    </source>
</reference>
<evidence type="ECO:0000313" key="1">
    <source>
        <dbReference type="EMBL" id="RJT28190.1"/>
    </source>
</evidence>
<comment type="caution">
    <text evidence="1">The sequence shown here is derived from an EMBL/GenBank/DDBJ whole genome shotgun (WGS) entry which is preliminary data.</text>
</comment>
<organism evidence="1 2">
    <name type="scientific">Mesorhizobium jarvisii</name>
    <dbReference type="NCBI Taxonomy" id="1777867"/>
    <lineage>
        <taxon>Bacteria</taxon>
        <taxon>Pseudomonadati</taxon>
        <taxon>Pseudomonadota</taxon>
        <taxon>Alphaproteobacteria</taxon>
        <taxon>Hyphomicrobiales</taxon>
        <taxon>Phyllobacteriaceae</taxon>
        <taxon>Mesorhizobium</taxon>
    </lineage>
</organism>
<dbReference type="RefSeq" id="WP_064983650.1">
    <property type="nucleotide sequence ID" value="NZ_CP033509.1"/>
</dbReference>
<sequence>MPAPIYDQYAAKICRHASLAAGLYEGQDLNDVVMALPLGEGHAVLAGTEFEELPRLGETVSVNSHMQANFFDVIGMDAKELHEFTAPILVRRGYIERLEGWREWRTLSVWLLQEYLEPVVVFRNTPVPVKTAAFEQTDYYVADVRVIFNRAQPFHWNG</sequence>
<protein>
    <submittedName>
        <fullName evidence="1">Uncharacterized protein</fullName>
    </submittedName>
</protein>
<dbReference type="AlphaFoldDB" id="A0A6M7TX52"/>
<dbReference type="Proteomes" id="UP000275530">
    <property type="component" value="Unassembled WGS sequence"/>
</dbReference>